<feature type="region of interest" description="Disordered" evidence="1">
    <location>
        <begin position="142"/>
        <end position="170"/>
    </location>
</feature>
<feature type="transmembrane region" description="Helical" evidence="2">
    <location>
        <begin position="836"/>
        <end position="856"/>
    </location>
</feature>
<feature type="transmembrane region" description="Helical" evidence="2">
    <location>
        <begin position="723"/>
        <end position="743"/>
    </location>
</feature>
<dbReference type="GO" id="GO:0003676">
    <property type="term" value="F:nucleic acid binding"/>
    <property type="evidence" value="ECO:0007669"/>
    <property type="project" value="InterPro"/>
</dbReference>
<evidence type="ECO:0000259" key="3">
    <source>
        <dbReference type="SMART" id="SM00479"/>
    </source>
</evidence>
<protein>
    <submittedName>
        <fullName evidence="4">Exonuclease family protein</fullName>
    </submittedName>
</protein>
<dbReference type="EMBL" id="RHLC01000009">
    <property type="protein sequence ID" value="TPP43801.1"/>
    <property type="molecule type" value="Genomic_DNA"/>
</dbReference>
<feature type="transmembrane region" description="Helical" evidence="2">
    <location>
        <begin position="629"/>
        <end position="647"/>
    </location>
</feature>
<gene>
    <name evidence="4" type="ORF">CGC21_21000</name>
</gene>
<dbReference type="VEuPathDB" id="TriTrypDB:LdBPK_322940.1"/>
<keyword evidence="4" id="KW-0378">Hydrolase</keyword>
<feature type="region of interest" description="Disordered" evidence="1">
    <location>
        <begin position="1308"/>
        <end position="1339"/>
    </location>
</feature>
<feature type="transmembrane region" description="Helical" evidence="2">
    <location>
        <begin position="697"/>
        <end position="716"/>
    </location>
</feature>
<keyword evidence="2" id="KW-0472">Membrane</keyword>
<organism evidence="4 5">
    <name type="scientific">Leishmania donovani</name>
    <dbReference type="NCBI Taxonomy" id="5661"/>
    <lineage>
        <taxon>Eukaryota</taxon>
        <taxon>Discoba</taxon>
        <taxon>Euglenozoa</taxon>
        <taxon>Kinetoplastea</taxon>
        <taxon>Metakinetoplastina</taxon>
        <taxon>Trypanosomatida</taxon>
        <taxon>Trypanosomatidae</taxon>
        <taxon>Leishmaniinae</taxon>
        <taxon>Leishmania</taxon>
    </lineage>
</organism>
<feature type="region of interest" description="Disordered" evidence="1">
    <location>
        <begin position="1"/>
        <end position="76"/>
    </location>
</feature>
<feature type="domain" description="Exonuclease" evidence="3">
    <location>
        <begin position="1410"/>
        <end position="1645"/>
    </location>
</feature>
<feature type="transmembrane region" description="Helical" evidence="2">
    <location>
        <begin position="1075"/>
        <end position="1099"/>
    </location>
</feature>
<feature type="transmembrane region" description="Helical" evidence="2">
    <location>
        <begin position="453"/>
        <end position="478"/>
    </location>
</feature>
<comment type="caution">
    <text evidence="4">The sequence shown here is derived from an EMBL/GenBank/DDBJ whole genome shotgun (WGS) entry which is preliminary data.</text>
</comment>
<feature type="transmembrane region" description="Helical" evidence="2">
    <location>
        <begin position="934"/>
        <end position="952"/>
    </location>
</feature>
<dbReference type="PANTHER" id="PTHR35313">
    <property type="entry name" value="NO EXINE FORMATION 1"/>
    <property type="match status" value="1"/>
</dbReference>
<feature type="transmembrane region" description="Helical" evidence="2">
    <location>
        <begin position="908"/>
        <end position="927"/>
    </location>
</feature>
<feature type="transmembrane region" description="Helical" evidence="2">
    <location>
        <begin position="263"/>
        <end position="285"/>
    </location>
</feature>
<feature type="transmembrane region" description="Helical" evidence="2">
    <location>
        <begin position="958"/>
        <end position="975"/>
    </location>
</feature>
<dbReference type="GO" id="GO:0004527">
    <property type="term" value="F:exonuclease activity"/>
    <property type="evidence" value="ECO:0007669"/>
    <property type="project" value="UniProtKB-KW"/>
</dbReference>
<dbReference type="SUPFAM" id="SSF53098">
    <property type="entry name" value="Ribonuclease H-like"/>
    <property type="match status" value="1"/>
</dbReference>
<dbReference type="VEuPathDB" id="TriTrypDB:LdCL_320035300"/>
<evidence type="ECO:0000313" key="5">
    <source>
        <dbReference type="Proteomes" id="UP000318447"/>
    </source>
</evidence>
<feature type="transmembrane region" description="Helical" evidence="2">
    <location>
        <begin position="1036"/>
        <end position="1055"/>
    </location>
</feature>
<dbReference type="VEuPathDB" id="TriTrypDB:LDHU3_32.3710"/>
<name>A0A504X3W3_LEIDO</name>
<feature type="compositionally biased region" description="Polar residues" evidence="1">
    <location>
        <begin position="28"/>
        <end position="45"/>
    </location>
</feature>
<feature type="compositionally biased region" description="Low complexity" evidence="1">
    <location>
        <begin position="1321"/>
        <end position="1334"/>
    </location>
</feature>
<dbReference type="PANTHER" id="PTHR35313:SF1">
    <property type="entry name" value="NO EXINE FORMATION 1"/>
    <property type="match status" value="1"/>
</dbReference>
<feature type="transmembrane region" description="Helical" evidence="2">
    <location>
        <begin position="1134"/>
        <end position="1153"/>
    </location>
</feature>
<feature type="transmembrane region" description="Helical" evidence="2">
    <location>
        <begin position="1105"/>
        <end position="1127"/>
    </location>
</feature>
<feature type="transmembrane region" description="Helical" evidence="2">
    <location>
        <begin position="499"/>
        <end position="524"/>
    </location>
</feature>
<feature type="transmembrane region" description="Helical" evidence="2">
    <location>
        <begin position="797"/>
        <end position="816"/>
    </location>
</feature>
<keyword evidence="4" id="KW-0540">Nuclease</keyword>
<feature type="transmembrane region" description="Helical" evidence="2">
    <location>
        <begin position="291"/>
        <end position="309"/>
    </location>
</feature>
<dbReference type="InterPro" id="IPR012337">
    <property type="entry name" value="RNaseH-like_sf"/>
</dbReference>
<dbReference type="InterPro" id="IPR036397">
    <property type="entry name" value="RNaseH_sf"/>
</dbReference>
<dbReference type="Pfam" id="PF00929">
    <property type="entry name" value="RNase_T"/>
    <property type="match status" value="1"/>
</dbReference>
<accession>A0A504X3W3</accession>
<feature type="transmembrane region" description="Helical" evidence="2">
    <location>
        <begin position="423"/>
        <end position="441"/>
    </location>
</feature>
<feature type="transmembrane region" description="Helical" evidence="2">
    <location>
        <begin position="586"/>
        <end position="609"/>
    </location>
</feature>
<feature type="transmembrane region" description="Helical" evidence="2">
    <location>
        <begin position="219"/>
        <end position="251"/>
    </location>
</feature>
<dbReference type="SMART" id="SM00479">
    <property type="entry name" value="EXOIII"/>
    <property type="match status" value="1"/>
</dbReference>
<dbReference type="VEuPathDB" id="TriTrypDB:LdBPK_322930.1"/>
<reference evidence="5" key="1">
    <citation type="submission" date="2019-02" db="EMBL/GenBank/DDBJ databases">
        <title>FDA dAtabase for Regulatory Grade micrObial Sequences (FDA-ARGOS): Supporting development and validation of Infectious Disease Dx tests.</title>
        <authorList>
            <person name="Duncan R."/>
            <person name="Fisher C."/>
            <person name="Tallon L."/>
            <person name="Sadzewicz L."/>
            <person name="Sengamalay N."/>
            <person name="Ott S."/>
            <person name="Godinez A."/>
            <person name="Nagaraj S."/>
            <person name="Vavikolanu K."/>
            <person name="Nadendla S."/>
            <person name="Aluvathingal J."/>
            <person name="Sichtig H."/>
        </authorList>
    </citation>
    <scope>NUCLEOTIDE SEQUENCE [LARGE SCALE GENOMIC DNA]</scope>
    <source>
        <strain evidence="5">FDAARGOS_361</strain>
    </source>
</reference>
<dbReference type="InterPro" id="IPR013520">
    <property type="entry name" value="Ribonucl_H"/>
</dbReference>
<feature type="transmembrane region" description="Helical" evidence="2">
    <location>
        <begin position="357"/>
        <end position="374"/>
    </location>
</feature>
<feature type="compositionally biased region" description="Basic and acidic residues" evidence="1">
    <location>
        <begin position="142"/>
        <end position="152"/>
    </location>
</feature>
<evidence type="ECO:0000256" key="2">
    <source>
        <dbReference type="SAM" id="Phobius"/>
    </source>
</evidence>
<proteinExistence type="predicted"/>
<dbReference type="VEuPathDB" id="TriTrypDB:LdCL_320035400"/>
<keyword evidence="2" id="KW-0812">Transmembrane</keyword>
<dbReference type="Proteomes" id="UP000318447">
    <property type="component" value="Unassembled WGS sequence"/>
</dbReference>
<dbReference type="CDD" id="cd06127">
    <property type="entry name" value="DEDDh"/>
    <property type="match status" value="1"/>
</dbReference>
<dbReference type="Gene3D" id="3.30.420.10">
    <property type="entry name" value="Ribonuclease H-like superfamily/Ribonuclease H"/>
    <property type="match status" value="1"/>
</dbReference>
<feature type="region of interest" description="Disordered" evidence="1">
    <location>
        <begin position="1254"/>
        <end position="1294"/>
    </location>
</feature>
<dbReference type="VEuPathDB" id="TriTrypDB:LDHU3_32.3720"/>
<evidence type="ECO:0000313" key="4">
    <source>
        <dbReference type="EMBL" id="TPP43801.1"/>
    </source>
</evidence>
<evidence type="ECO:0000256" key="1">
    <source>
        <dbReference type="SAM" id="MobiDB-lite"/>
    </source>
</evidence>
<feature type="transmembrane region" description="Helical" evidence="2">
    <location>
        <begin position="668"/>
        <end position="691"/>
    </location>
</feature>
<feature type="transmembrane region" description="Helical" evidence="2">
    <location>
        <begin position="868"/>
        <end position="888"/>
    </location>
</feature>
<feature type="compositionally biased region" description="Basic and acidic residues" evidence="1">
    <location>
        <begin position="161"/>
        <end position="170"/>
    </location>
</feature>
<feature type="transmembrane region" description="Helical" evidence="2">
    <location>
        <begin position="1198"/>
        <end position="1218"/>
    </location>
</feature>
<feature type="transmembrane region" description="Helical" evidence="2">
    <location>
        <begin position="987"/>
        <end position="1006"/>
    </location>
</feature>
<feature type="transmembrane region" description="Helical" evidence="2">
    <location>
        <begin position="755"/>
        <end position="777"/>
    </location>
</feature>
<feature type="transmembrane region" description="Helical" evidence="2">
    <location>
        <begin position="1173"/>
        <end position="1191"/>
    </location>
</feature>
<dbReference type="FunFam" id="3.30.420.10:FF:000289">
    <property type="entry name" value="Exonuclease-like protein"/>
    <property type="match status" value="1"/>
</dbReference>
<keyword evidence="4" id="KW-0269">Exonuclease</keyword>
<feature type="transmembrane region" description="Helical" evidence="2">
    <location>
        <begin position="329"/>
        <end position="351"/>
    </location>
</feature>
<sequence>MSHSTGPAVPIPSLGGATAEHPPHSRVSLPTVTHSTSPQAANTAYLSYPPAPYSRQPQHGYPPSFPMSTGDTNGGNLGNHAATAASSLTPFGSYGSAAMTSPPPAYPEHGGYSEQKQAAREEVVGEAIAATSQHWLQTQLKRETERRHEPLHGRFQQSARRGHEGQDDDGYARENAARYLPTAGGAAARGGTASFTFSHASQRQHVEFLIGSPCHVKRLVVLLFSTLFGVLPLMSTFAFTTLLCGVVLLYISDYLGYHRTTVLVLLGTAGVFSATLLISNIHAAATSFGPMLMIADLGGVLMVVVAAAIQHFRWVQETFPNVLCALERFVFAVGPVLCLPPLLTTITGLVGSRRAPFFFFVVLCTLHHFFYCPLKSSFLVLVSPERAAGAAATSVQPGQQQQHLQSDAMRDAGAHARGRQVEALVFSCLVLLLPVAVYNAFQSNWVDHAVANMLNSVGLVCGGIAYFCISPLHSLWFLASPSEETYSLLQQLEYDPLGLLDLVAAFRIPLLAIVSIIGVHWGAYRLLNSRYSYLFSGVAFPFNAILLLIAFYITVYVGIEIKWLLDVDSRGGDVTKGKYLLRRMPVLLGSCAVSVILCILTSAPGVLYFPSVLSIIAFNVFLMDRTNGGPMFTFTVFTSLMLLWWMYRTYSFIVMDLRVFGETTVVPTPVLGVSVLWCYVLGCMSFALSFSPSKAPVTIALFLLALQLTFVEHVLYSQKEEGAYPAVLLFTFLVEVTSAYYAAELTVRDGMETTRAWLLMAEITGGWWVALFAGYLVASFEIEHRRRIKMEAAKRMLHTYATMALLLSLLTIRNVQRAAYEFVTQSYVAESELLHIAAGTCCATYALLTMPVWWRLKSRYPAVFPLRAVSRCAALLGVVLLAVQPTRVVGAEVSDFDYDFEYADRGRYAAAVGLMMLLGARASFLQCIPFAGRFVYWLATAASLSLGITGLVQAAPTFNFYIMMLGFVFLILLMIDVTHYREVSGTVLVGVYGLSILTIPLSFLQLNRSVAAQQEKLYYSPNRLTMLWDMYEQGSLRLLAVIVVMYLGLSVMINCRLSGRPLLPKCREISHEASLPLGVIANFSTELSVALLCAINFFGNDSEPALYVLSSLLLLLFVDDEVIFFGLKEHHFRYFAPTACSLTLLWLCTMWNAWRAAAPQGLLSQLRRETWSLAQASVTLPSQISLLVLLWRGRKMGSSPGFVVVGSVLLNLACLLLVSDKAVQWMAIGVNVAKGQQLRSSSLRKACMDDLSDSIRRFRGRRPQQRPRQGAAAKESAQPGKARCEPTATSSSTQRGIAALIEAWMGDQGRRRPPQTSDAAPHSSDSTHLSSPSPRLAVPLPRNASCEGAACASPFAPVSPKVPPLLADTIGLLAPLREGQTAPASSLISQLSTPVVASAWAAGCRSAPFSCVVIDLETTGFSATADEILEVGCVELRWTPPSQTTSTGPKHVAPCAPSLEEQSMCGVIEGLWIRGGRVFHRYVRPSDPRRISAAAAAVHGITWETVQHCSPWTVAASELVAYMTLVGADAPVSASAQLEAAQLGGDRAVRLPPLVAHNASFDARFLEHHLRRCGYQIFWHPQYPLTCTRQWAQVAYPHLANNLDALCAFLSIDGAADRVANGHGALTDATLTALLFLQMCRRWTERFGRGE</sequence>
<keyword evidence="2" id="KW-1133">Transmembrane helix</keyword>